<feature type="region of interest" description="Interaction with DNA" evidence="12">
    <location>
        <begin position="193"/>
        <end position="198"/>
    </location>
</feature>
<feature type="site" description="Interaction with DNA" evidence="12">
    <location>
        <position position="165"/>
    </location>
</feature>
<evidence type="ECO:0000256" key="9">
    <source>
        <dbReference type="ARBA" id="ARBA00023029"/>
    </source>
</evidence>
<dbReference type="CDD" id="cd03362">
    <property type="entry name" value="TOPRIM_TopoIA_TopoIII"/>
    <property type="match status" value="1"/>
</dbReference>
<feature type="region of interest" description="Disordered" evidence="13">
    <location>
        <begin position="787"/>
        <end position="846"/>
    </location>
</feature>
<feature type="active site" description="O-(5'-phospho-DNA)-tyrosine intermediate" evidence="12">
    <location>
        <position position="328"/>
    </location>
</feature>
<dbReference type="SUPFAM" id="SSF56712">
    <property type="entry name" value="Prokaryotic type I DNA topoisomerase"/>
    <property type="match status" value="1"/>
</dbReference>
<comment type="catalytic activity">
    <reaction evidence="1 12">
        <text>ATP-independent breakage of single-stranded DNA, followed by passage and rejoining.</text>
        <dbReference type="EC" id="5.6.2.1"/>
    </reaction>
</comment>
<keyword evidence="6" id="KW-0863">Zinc-finger</keyword>
<feature type="domain" description="Topo IA-type catalytic" evidence="15">
    <location>
        <begin position="155"/>
        <end position="587"/>
    </location>
</feature>
<feature type="site" description="Interaction with DNA" evidence="12">
    <location>
        <position position="330"/>
    </location>
</feature>
<dbReference type="Pfam" id="PF01751">
    <property type="entry name" value="Toprim"/>
    <property type="match status" value="1"/>
</dbReference>
<feature type="compositionally biased region" description="Basic and acidic residues" evidence="13">
    <location>
        <begin position="279"/>
        <end position="289"/>
    </location>
</feature>
<feature type="region of interest" description="Disordered" evidence="13">
    <location>
        <begin position="269"/>
        <end position="296"/>
    </location>
</feature>
<accession>A0ABD6CKP9</accession>
<dbReference type="InterPro" id="IPR013826">
    <property type="entry name" value="Topo_IA_cen_sub3"/>
</dbReference>
<keyword evidence="5" id="KW-0677">Repeat</keyword>
<dbReference type="InterPro" id="IPR023406">
    <property type="entry name" value="Topo_IA_AS"/>
</dbReference>
<keyword evidence="4" id="KW-0479">Metal-binding</keyword>
<dbReference type="Gene3D" id="3.30.65.10">
    <property type="entry name" value="Bacterial Topoisomerase I, domain 1"/>
    <property type="match status" value="1"/>
</dbReference>
<keyword evidence="7" id="KW-0862">Zinc</keyword>
<dbReference type="GO" id="GO:0003677">
    <property type="term" value="F:DNA binding"/>
    <property type="evidence" value="ECO:0007669"/>
    <property type="project" value="UniProtKB-KW"/>
</dbReference>
<evidence type="ECO:0000256" key="11">
    <source>
        <dbReference type="ARBA" id="ARBA00023235"/>
    </source>
</evidence>
<proteinExistence type="inferred from homology"/>
<dbReference type="InterPro" id="IPR013824">
    <property type="entry name" value="Topo_IA_cen_sub1"/>
</dbReference>
<evidence type="ECO:0000256" key="13">
    <source>
        <dbReference type="SAM" id="MobiDB-lite"/>
    </source>
</evidence>
<keyword evidence="17" id="KW-1185">Reference proteome</keyword>
<evidence type="ECO:0000256" key="10">
    <source>
        <dbReference type="ARBA" id="ARBA00023125"/>
    </source>
</evidence>
<organism evidence="16 17">
    <name type="scientific">Halobellus rarus</name>
    <dbReference type="NCBI Taxonomy" id="1126237"/>
    <lineage>
        <taxon>Archaea</taxon>
        <taxon>Methanobacteriati</taxon>
        <taxon>Methanobacteriota</taxon>
        <taxon>Stenosarchaea group</taxon>
        <taxon>Halobacteria</taxon>
        <taxon>Halobacteriales</taxon>
        <taxon>Haloferacaceae</taxon>
        <taxon>Halobellus</taxon>
    </lineage>
</organism>
<dbReference type="Proteomes" id="UP001597085">
    <property type="component" value="Unassembled WGS sequence"/>
</dbReference>
<feature type="compositionally biased region" description="Basic and acidic residues" evidence="13">
    <location>
        <begin position="837"/>
        <end position="846"/>
    </location>
</feature>
<dbReference type="EMBL" id="JBHUDK010000002">
    <property type="protein sequence ID" value="MFD1597851.1"/>
    <property type="molecule type" value="Genomic_DNA"/>
</dbReference>
<dbReference type="GO" id="GO:0006265">
    <property type="term" value="P:DNA topological change"/>
    <property type="evidence" value="ECO:0007669"/>
    <property type="project" value="UniProtKB-UniRule"/>
</dbReference>
<evidence type="ECO:0000256" key="12">
    <source>
        <dbReference type="HAMAP-Rule" id="MF_00952"/>
    </source>
</evidence>
<dbReference type="Pfam" id="PF01396">
    <property type="entry name" value="Zn_ribbon_Top1"/>
    <property type="match status" value="2"/>
</dbReference>
<dbReference type="PANTHER" id="PTHR11390">
    <property type="entry name" value="PROKARYOTIC DNA TOPOISOMERASE"/>
    <property type="match status" value="1"/>
</dbReference>
<feature type="site" description="Interaction with DNA" evidence="12">
    <location>
        <position position="169"/>
    </location>
</feature>
<evidence type="ECO:0000256" key="5">
    <source>
        <dbReference type="ARBA" id="ARBA00022737"/>
    </source>
</evidence>
<keyword evidence="11 12" id="KW-0413">Isomerase</keyword>
<evidence type="ECO:0000256" key="6">
    <source>
        <dbReference type="ARBA" id="ARBA00022771"/>
    </source>
</evidence>
<feature type="site" description="Interaction with DNA" evidence="12">
    <location>
        <position position="52"/>
    </location>
</feature>
<feature type="region of interest" description="Disordered" evidence="13">
    <location>
        <begin position="371"/>
        <end position="395"/>
    </location>
</feature>
<dbReference type="GO" id="GO:0008270">
    <property type="term" value="F:zinc ion binding"/>
    <property type="evidence" value="ECO:0007669"/>
    <property type="project" value="UniProtKB-KW"/>
</dbReference>
<dbReference type="PROSITE" id="PS52039">
    <property type="entry name" value="TOPO_IA_2"/>
    <property type="match status" value="1"/>
</dbReference>
<dbReference type="InterPro" id="IPR028612">
    <property type="entry name" value="Topoisom_1_IA"/>
</dbReference>
<comment type="caution">
    <text evidence="12">Lacks conserved residue(s) required for the propagation of feature annotation.</text>
</comment>
<dbReference type="PROSITE" id="PS50880">
    <property type="entry name" value="TOPRIM"/>
    <property type="match status" value="1"/>
</dbReference>
<evidence type="ECO:0000256" key="8">
    <source>
        <dbReference type="ARBA" id="ARBA00022842"/>
    </source>
</evidence>
<dbReference type="InterPro" id="IPR034144">
    <property type="entry name" value="TOPRIM_TopoIII"/>
</dbReference>
<protein>
    <recommendedName>
        <fullName evidence="12">DNA topoisomerase 1</fullName>
        <ecNumber evidence="12">5.6.2.1</ecNumber>
    </recommendedName>
    <alternativeName>
        <fullName evidence="12">DNA topoisomerase I</fullName>
    </alternativeName>
</protein>
<dbReference type="InterPro" id="IPR013498">
    <property type="entry name" value="Topo_IA_Znf"/>
</dbReference>
<dbReference type="PROSITE" id="PS00396">
    <property type="entry name" value="TOPO_IA_1"/>
    <property type="match status" value="1"/>
</dbReference>
<dbReference type="AlphaFoldDB" id="A0ABD6CKP9"/>
<dbReference type="InterPro" id="IPR003583">
    <property type="entry name" value="Hlx-hairpin-Hlx_DNA-bd_motif"/>
</dbReference>
<dbReference type="HAMAP" id="MF_00952">
    <property type="entry name" value="Topoisom_1_prok"/>
    <property type="match status" value="1"/>
</dbReference>
<dbReference type="Pfam" id="PF14520">
    <property type="entry name" value="HHH_5"/>
    <property type="match status" value="1"/>
</dbReference>
<comment type="similarity">
    <text evidence="3 12">Belongs to the type IA topoisomerase family.</text>
</comment>
<dbReference type="Pfam" id="PF01131">
    <property type="entry name" value="Topoisom_bac"/>
    <property type="match status" value="1"/>
</dbReference>
<dbReference type="PRINTS" id="PR00417">
    <property type="entry name" value="PRTPISMRASEI"/>
</dbReference>
<keyword evidence="9 12" id="KW-0799">Topoisomerase</keyword>
<dbReference type="SMART" id="SM00436">
    <property type="entry name" value="TOP1Bc"/>
    <property type="match status" value="1"/>
</dbReference>
<dbReference type="SMART" id="SM00437">
    <property type="entry name" value="TOP1Ac"/>
    <property type="match status" value="1"/>
</dbReference>
<dbReference type="Gene3D" id="1.10.460.10">
    <property type="entry name" value="Topoisomerase I, domain 2"/>
    <property type="match status" value="1"/>
</dbReference>
<comment type="cofactor">
    <cofactor evidence="2">
        <name>Mg(2+)</name>
        <dbReference type="ChEBI" id="CHEBI:18420"/>
    </cofactor>
</comment>
<dbReference type="EC" id="5.6.2.1" evidence="12"/>
<dbReference type="GO" id="GO:0003917">
    <property type="term" value="F:DNA topoisomerase type I (single strand cut, ATP-independent) activity"/>
    <property type="evidence" value="ECO:0007669"/>
    <property type="project" value="UniProtKB-UniRule"/>
</dbReference>
<feature type="compositionally biased region" description="Basic and acidic residues" evidence="13">
    <location>
        <begin position="802"/>
        <end position="822"/>
    </location>
</feature>
<evidence type="ECO:0000256" key="3">
    <source>
        <dbReference type="ARBA" id="ARBA00009446"/>
    </source>
</evidence>
<feature type="domain" description="Toprim" evidence="14">
    <location>
        <begin position="5"/>
        <end position="140"/>
    </location>
</feature>
<evidence type="ECO:0000256" key="7">
    <source>
        <dbReference type="ARBA" id="ARBA00022833"/>
    </source>
</evidence>
<dbReference type="InterPro" id="IPR013825">
    <property type="entry name" value="Topo_IA_cen_sub2"/>
</dbReference>
<dbReference type="FunFam" id="1.10.290.10:FF:000003">
    <property type="entry name" value="DNA topoisomerase"/>
    <property type="match status" value="1"/>
</dbReference>
<dbReference type="RefSeq" id="WP_256421341.1">
    <property type="nucleotide sequence ID" value="NZ_JANHDI010000007.1"/>
</dbReference>
<sequence>MSQGPELIITEKDNAARRIADILSGGSAEADRKNGVNVYKWGGKRCIGLSGHVVGVDFPPEYNDWRDVEPVELIDAPIDKHPTQENIVSALRLLARRAGRVVIATDYDREGELIGKEAYELVREVNEDVPVDRVRFSSITENEVTEAFANPDELDFNLAAAGETRQIIDLVWGAALTRYLSLSARQLGDDFISVGRVQGPTLKLIVDREREIEAFDPEDYWELFADLEKAASEDADAASFEAQYFYLDEDGNEAERVWDEDDAERAYETLESSSTADVESVRRRTRTDDPPAPFNTTQFIRAAGSLGYSAQRAMSIAEDLYTAGYVTYPRTDNTVYPDDLEPRDLLDAFSGTRTFGDDADSLLDQEDIEPTAGDEETTDHPPIHPTGELPSHSDLSEDEWEVYELVVRRFFATVAESATWEHLRVVASVAGDDEDLSLKANGKRLVEPGYHAVYPYSNASESFVPDVTEGEELAVTDTSLDAKQTQPPRRYGQSRLIETMESMGIGTKATRHDVIQKLYDRGYIESDPPRPTRLARAVVEASEEFAERIVSEEMTAQLEQDMQAITRGDATLEEVTDESREILEEVFEGLMESGEDVGEHLQKSLKADKTVGECPECGGDLVIRKSRRGSYFIGCDAYPDCTYTLPLPSTGKPLLLEETCEEHGLAHVKMLAGRKTFVHGCPLCKAEEADEQEDLVIGPCPDCHEEHGGELAIKRLRSGSRLVGCTRYPDCEYSLPLPRRGDIEVTEETCEEHDLPELRIVYDDEDREPWDLGCPICNYREYQAEQSESGSDLESVSGIGEKTAEKLKDAGVENVESLKEAEPDAVADQVDGVGPDTVREWQAKAD</sequence>
<evidence type="ECO:0000256" key="2">
    <source>
        <dbReference type="ARBA" id="ARBA00001946"/>
    </source>
</evidence>
<evidence type="ECO:0000259" key="15">
    <source>
        <dbReference type="PROSITE" id="PS52039"/>
    </source>
</evidence>
<evidence type="ECO:0000259" key="14">
    <source>
        <dbReference type="PROSITE" id="PS50880"/>
    </source>
</evidence>
<dbReference type="InterPro" id="IPR000380">
    <property type="entry name" value="Topo_IA"/>
</dbReference>
<dbReference type="InterPro" id="IPR013497">
    <property type="entry name" value="Topo_IA_cen"/>
</dbReference>
<dbReference type="Gene3D" id="1.10.150.20">
    <property type="entry name" value="5' to 3' exonuclease, C-terminal subdomain"/>
    <property type="match status" value="1"/>
</dbReference>
<dbReference type="Gene3D" id="3.40.50.140">
    <property type="match status" value="1"/>
</dbReference>
<dbReference type="SMART" id="SM00493">
    <property type="entry name" value="TOPRIM"/>
    <property type="match status" value="1"/>
</dbReference>
<dbReference type="PANTHER" id="PTHR11390:SF26">
    <property type="entry name" value="DNA TOPOISOMERASE 1"/>
    <property type="match status" value="1"/>
</dbReference>
<evidence type="ECO:0000313" key="17">
    <source>
        <dbReference type="Proteomes" id="UP001597085"/>
    </source>
</evidence>
<comment type="caution">
    <text evidence="16">The sequence shown here is derived from an EMBL/GenBank/DDBJ whole genome shotgun (WGS) entry which is preliminary data.</text>
</comment>
<dbReference type="Gene3D" id="1.10.290.10">
    <property type="entry name" value="Topoisomerase I, domain 4"/>
    <property type="match status" value="1"/>
</dbReference>
<gene>
    <name evidence="12" type="primary">topA</name>
    <name evidence="16" type="ORF">ACFSBX_02610</name>
</gene>
<comment type="function">
    <text evidence="12">Releases the supercoiling and torsional tension of DNA, which is introduced during the DNA replication and transcription, by transiently cleaving and rejoining one strand of the DNA duplex. Introduces a single-strand break via transesterification at a target site in duplex DNA. The scissile phosphodiester is attacked by the catalytic tyrosine of the enzyme, resulting in the formation of a DNA-(5'-phosphotyrosyl)-enzyme intermediate and the expulsion of a 3'-OH DNA strand. The free DNA strand then undergoes passage around the unbroken strand, thus removing DNA supercoils. Finally, in the religation step, the DNA 3'-OH attacks the covalent intermediate to expel the active-site tyrosine and restore the DNA phosphodiester backbone.</text>
</comment>
<dbReference type="InterPro" id="IPR003601">
    <property type="entry name" value="Topo_IA_2"/>
</dbReference>
<comment type="subunit">
    <text evidence="12">Monomer.</text>
</comment>
<evidence type="ECO:0000313" key="16">
    <source>
        <dbReference type="EMBL" id="MFD1597851.1"/>
    </source>
</evidence>
<name>A0ABD6CKP9_9EURY</name>
<dbReference type="SMART" id="SM00278">
    <property type="entry name" value="HhH1"/>
    <property type="match status" value="1"/>
</dbReference>
<dbReference type="InterPro" id="IPR006171">
    <property type="entry name" value="TOPRIM_dom"/>
</dbReference>
<dbReference type="NCBIfam" id="NF005555">
    <property type="entry name" value="PRK07220.1"/>
    <property type="match status" value="1"/>
</dbReference>
<dbReference type="InterPro" id="IPR003602">
    <property type="entry name" value="Topo_IA_DNA-bd_dom"/>
</dbReference>
<dbReference type="CDD" id="cd00186">
    <property type="entry name" value="TOP1Ac"/>
    <property type="match status" value="1"/>
</dbReference>
<dbReference type="InterPro" id="IPR023405">
    <property type="entry name" value="Topo_IA_core_domain"/>
</dbReference>
<feature type="site" description="Interaction with DNA" evidence="12">
    <location>
        <position position="521"/>
    </location>
</feature>
<keyword evidence="10 12" id="KW-0238">DNA-binding</keyword>
<evidence type="ECO:0000256" key="1">
    <source>
        <dbReference type="ARBA" id="ARBA00000213"/>
    </source>
</evidence>
<keyword evidence="8" id="KW-0460">Magnesium</keyword>
<dbReference type="Gene3D" id="2.70.20.10">
    <property type="entry name" value="Topoisomerase I, domain 3"/>
    <property type="match status" value="1"/>
</dbReference>
<evidence type="ECO:0000256" key="4">
    <source>
        <dbReference type="ARBA" id="ARBA00022723"/>
    </source>
</evidence>
<reference evidence="16 17" key="1">
    <citation type="journal article" date="2019" name="Int. J. Syst. Evol. Microbiol.">
        <title>The Global Catalogue of Microorganisms (GCM) 10K type strain sequencing project: providing services to taxonomists for standard genome sequencing and annotation.</title>
        <authorList>
            <consortium name="The Broad Institute Genomics Platform"/>
            <consortium name="The Broad Institute Genome Sequencing Center for Infectious Disease"/>
            <person name="Wu L."/>
            <person name="Ma J."/>
        </authorList>
    </citation>
    <scope>NUCLEOTIDE SEQUENCE [LARGE SCALE GENOMIC DNA]</scope>
    <source>
        <strain evidence="16 17">CGMCC 1.12121</strain>
    </source>
</reference>